<dbReference type="Pfam" id="PF05699">
    <property type="entry name" value="Dimer_Tnp_hAT"/>
    <property type="match status" value="1"/>
</dbReference>
<dbReference type="GO" id="GO:0046983">
    <property type="term" value="F:protein dimerization activity"/>
    <property type="evidence" value="ECO:0007669"/>
    <property type="project" value="InterPro"/>
</dbReference>
<dbReference type="EMBL" id="LBMM01019731">
    <property type="protein sequence ID" value="KMQ83468.1"/>
    <property type="molecule type" value="Genomic_DNA"/>
</dbReference>
<accession>A0A0J7JZ50</accession>
<gene>
    <name evidence="3" type="ORF">RF55_19977</name>
</gene>
<evidence type="ECO:0000313" key="4">
    <source>
        <dbReference type="Proteomes" id="UP000036403"/>
    </source>
</evidence>
<dbReference type="PaxDb" id="67767-A0A0J7JZ50"/>
<dbReference type="OrthoDB" id="7553572at2759"/>
<comment type="caution">
    <text evidence="3">The sequence shown here is derived from an EMBL/GenBank/DDBJ whole genome shotgun (WGS) entry which is preliminary data.</text>
</comment>
<feature type="compositionally biased region" description="Acidic residues" evidence="1">
    <location>
        <begin position="29"/>
        <end position="40"/>
    </location>
</feature>
<dbReference type="InterPro" id="IPR008906">
    <property type="entry name" value="HATC_C_dom"/>
</dbReference>
<dbReference type="InterPro" id="IPR012337">
    <property type="entry name" value="RNaseH-like_sf"/>
</dbReference>
<evidence type="ECO:0000256" key="1">
    <source>
        <dbReference type="SAM" id="MobiDB-lite"/>
    </source>
</evidence>
<dbReference type="PANTHER" id="PTHR47611">
    <property type="entry name" value="HAT DIMERISATION DOMAIN, C-TERMINAL"/>
    <property type="match status" value="1"/>
</dbReference>
<sequence>MDATCTDNIAIPSTSSTSLSLLEESIREMEEDSSSDDESEDNSRELQSVYNEIENYKEKRIDIDTELMIYWKEKKYAIPHVAKLATIVHAVPATQVSVERAFSALKVMLDDRRCKLSAQNLQKLMFVKLNAEFPY</sequence>
<dbReference type="AlphaFoldDB" id="A0A0J7JZ50"/>
<reference evidence="3 4" key="1">
    <citation type="submission" date="2015-04" db="EMBL/GenBank/DDBJ databases">
        <title>Lasius niger genome sequencing.</title>
        <authorList>
            <person name="Konorov E.A."/>
            <person name="Nikitin M.A."/>
            <person name="Kirill M.V."/>
            <person name="Chang P."/>
        </authorList>
    </citation>
    <scope>NUCLEOTIDE SEQUENCE [LARGE SCALE GENOMIC DNA]</scope>
    <source>
        <tissue evidence="3">Whole</tissue>
    </source>
</reference>
<feature type="domain" description="HAT C-terminal dimerisation" evidence="2">
    <location>
        <begin position="57"/>
        <end position="129"/>
    </location>
</feature>
<keyword evidence="4" id="KW-1185">Reference proteome</keyword>
<name>A0A0J7JZ50_LASNI</name>
<evidence type="ECO:0000313" key="3">
    <source>
        <dbReference type="EMBL" id="KMQ83468.1"/>
    </source>
</evidence>
<organism evidence="3 4">
    <name type="scientific">Lasius niger</name>
    <name type="common">Black garden ant</name>
    <dbReference type="NCBI Taxonomy" id="67767"/>
    <lineage>
        <taxon>Eukaryota</taxon>
        <taxon>Metazoa</taxon>
        <taxon>Ecdysozoa</taxon>
        <taxon>Arthropoda</taxon>
        <taxon>Hexapoda</taxon>
        <taxon>Insecta</taxon>
        <taxon>Pterygota</taxon>
        <taxon>Neoptera</taxon>
        <taxon>Endopterygota</taxon>
        <taxon>Hymenoptera</taxon>
        <taxon>Apocrita</taxon>
        <taxon>Aculeata</taxon>
        <taxon>Formicoidea</taxon>
        <taxon>Formicidae</taxon>
        <taxon>Formicinae</taxon>
        <taxon>Lasius</taxon>
        <taxon>Lasius</taxon>
    </lineage>
</organism>
<dbReference type="PANTHER" id="PTHR47611:SF1">
    <property type="entry name" value="CCHC-TYPE DOMAIN-CONTAINING PROTEIN"/>
    <property type="match status" value="1"/>
</dbReference>
<evidence type="ECO:0000259" key="2">
    <source>
        <dbReference type="Pfam" id="PF05699"/>
    </source>
</evidence>
<protein>
    <recommendedName>
        <fullName evidence="2">HAT C-terminal dimerisation domain-containing protein</fullName>
    </recommendedName>
</protein>
<dbReference type="Proteomes" id="UP000036403">
    <property type="component" value="Unassembled WGS sequence"/>
</dbReference>
<feature type="region of interest" description="Disordered" evidence="1">
    <location>
        <begin position="23"/>
        <end position="45"/>
    </location>
</feature>
<dbReference type="SUPFAM" id="SSF53098">
    <property type="entry name" value="Ribonuclease H-like"/>
    <property type="match status" value="1"/>
</dbReference>
<proteinExistence type="predicted"/>